<evidence type="ECO:0000313" key="5">
    <source>
        <dbReference type="RefSeq" id="XP_012935494.2"/>
    </source>
</evidence>
<accession>A0ABM0ZVN2</accession>
<feature type="chain" id="PRO_5047039793" evidence="3">
    <location>
        <begin position="18"/>
        <end position="264"/>
    </location>
</feature>
<proteinExistence type="predicted"/>
<dbReference type="SUPFAM" id="SSF56219">
    <property type="entry name" value="DNase I-like"/>
    <property type="match status" value="1"/>
</dbReference>
<protein>
    <submittedName>
        <fullName evidence="5">Deoxyribonuclease-1</fullName>
    </submittedName>
</protein>
<evidence type="ECO:0000256" key="1">
    <source>
        <dbReference type="ARBA" id="ARBA00022722"/>
    </source>
</evidence>
<reference evidence="5" key="1">
    <citation type="submission" date="2025-08" db="UniProtKB">
        <authorList>
            <consortium name="RefSeq"/>
        </authorList>
    </citation>
    <scope>IDENTIFICATION</scope>
</reference>
<dbReference type="Gene3D" id="3.60.10.10">
    <property type="entry name" value="Endonuclease/exonuclease/phosphatase"/>
    <property type="match status" value="1"/>
</dbReference>
<keyword evidence="4" id="KW-1185">Reference proteome</keyword>
<dbReference type="InterPro" id="IPR016202">
    <property type="entry name" value="DNase_I"/>
</dbReference>
<dbReference type="PANTHER" id="PTHR11371">
    <property type="entry name" value="DEOXYRIBONUCLEASE"/>
    <property type="match status" value="1"/>
</dbReference>
<dbReference type="SMART" id="SM00476">
    <property type="entry name" value="DNaseIc"/>
    <property type="match status" value="1"/>
</dbReference>
<name>A0ABM0ZVN2_APLCA</name>
<dbReference type="InterPro" id="IPR036691">
    <property type="entry name" value="Endo/exonu/phosph_ase_sf"/>
</dbReference>
<keyword evidence="2" id="KW-0378">Hydrolase</keyword>
<dbReference type="GeneID" id="101846104"/>
<evidence type="ECO:0000256" key="3">
    <source>
        <dbReference type="SAM" id="SignalP"/>
    </source>
</evidence>
<organism evidence="4 5">
    <name type="scientific">Aplysia californica</name>
    <name type="common">California sea hare</name>
    <dbReference type="NCBI Taxonomy" id="6500"/>
    <lineage>
        <taxon>Eukaryota</taxon>
        <taxon>Metazoa</taxon>
        <taxon>Spiralia</taxon>
        <taxon>Lophotrochozoa</taxon>
        <taxon>Mollusca</taxon>
        <taxon>Gastropoda</taxon>
        <taxon>Heterobranchia</taxon>
        <taxon>Euthyneura</taxon>
        <taxon>Tectipleura</taxon>
        <taxon>Aplysiida</taxon>
        <taxon>Aplysioidea</taxon>
        <taxon>Aplysiidae</taxon>
        <taxon>Aplysia</taxon>
    </lineage>
</organism>
<dbReference type="PANTHER" id="PTHR11371:SF31">
    <property type="entry name" value="EXTRACELLULAR NUCLEASE"/>
    <property type="match status" value="1"/>
</dbReference>
<dbReference type="RefSeq" id="XP_012935494.2">
    <property type="nucleotide sequence ID" value="XM_013080040.2"/>
</dbReference>
<feature type="signal peptide" evidence="3">
    <location>
        <begin position="1"/>
        <end position="17"/>
    </location>
</feature>
<keyword evidence="1" id="KW-0540">Nuclease</keyword>
<keyword evidence="3" id="KW-0732">Signal</keyword>
<sequence length="264" mass="30055">MLAFINSFHSFMFPCLSFVTFTTFSVLCQVFQRNDITAYQGVKEPAAMNTILGELQKSNRNWRFAISEPLQRANTTTPEHFGFVYRSDRLVLSGLRRYNDVGDRFHRDPFSALIVSPYSSIPRFALTTVHLFHLNIIYEMGLIPELFKTVSNDYSANVLFAGDFNAGSPFMTRCQYNNLTVTTDPTYDWLIDFNQDSATWTNMTTSWARFLAAGKQLVAASSNANGHVINMMKEYGLTEEQPDIVLFWYLVFQSTESLAGLADL</sequence>
<gene>
    <name evidence="5" type="primary">LOC101846104</name>
</gene>
<evidence type="ECO:0000256" key="2">
    <source>
        <dbReference type="ARBA" id="ARBA00022801"/>
    </source>
</evidence>
<evidence type="ECO:0000313" key="4">
    <source>
        <dbReference type="Proteomes" id="UP000694888"/>
    </source>
</evidence>
<dbReference type="Proteomes" id="UP000694888">
    <property type="component" value="Unplaced"/>
</dbReference>